<name>A0AAE4K8G1_9BURK</name>
<evidence type="ECO:0000313" key="1">
    <source>
        <dbReference type="EMBL" id="MDT0337801.1"/>
    </source>
</evidence>
<evidence type="ECO:0008006" key="2">
    <source>
        <dbReference type="Google" id="ProtNLM"/>
    </source>
</evidence>
<dbReference type="RefSeq" id="WP_310836284.1">
    <property type="nucleotide sequence ID" value="NZ_JAVLSM010000003.1"/>
</dbReference>
<reference evidence="1" key="1">
    <citation type="submission" date="2023-02" db="EMBL/GenBank/DDBJ databases">
        <title>Description of Herbaspirillum huttiense subsp. nephrolepsisexaltata and Herbaspirillum huttiense subsp. lycopersicon.</title>
        <authorList>
            <person name="Poudel M."/>
            <person name="Sharma A."/>
            <person name="Goss E."/>
            <person name="Tapia J.H."/>
            <person name="Harmon C.M."/>
            <person name="Jones J.B."/>
        </authorList>
    </citation>
    <scope>NUCLEOTIDE SEQUENCE</scope>
    <source>
        <strain evidence="1">NC40101</strain>
    </source>
</reference>
<sequence>MNHDDNSIPLLTEIIPLAPAAPPAPDYAAPMQPGAFHTQPANTHYQAPAAAAPALTPMPPVTPAAEQYRQWEQEIRENVLQSLLERVDTVLHQHLQDQMALALDHLSDIVMQRVREGLRDALTETVERAVAEEMARFTSSKM</sequence>
<gene>
    <name evidence="1" type="ORF">RJN63_13230</name>
</gene>
<organism evidence="1">
    <name type="scientific">Herbaspirillum huttiense subsp. nephrolepidis</name>
    <dbReference type="NCBI Taxonomy" id="3075126"/>
    <lineage>
        <taxon>Bacteria</taxon>
        <taxon>Pseudomonadati</taxon>
        <taxon>Pseudomonadota</taxon>
        <taxon>Betaproteobacteria</taxon>
        <taxon>Burkholderiales</taxon>
        <taxon>Oxalobacteraceae</taxon>
        <taxon>Herbaspirillum</taxon>
    </lineage>
</organism>
<proteinExistence type="predicted"/>
<dbReference type="AlphaFoldDB" id="A0AAE4K8G1"/>
<protein>
    <recommendedName>
        <fullName evidence="2">DUF2486 family protein</fullName>
    </recommendedName>
</protein>
<dbReference type="EMBL" id="JAVRAA010000006">
    <property type="protein sequence ID" value="MDT0337801.1"/>
    <property type="molecule type" value="Genomic_DNA"/>
</dbReference>
<accession>A0AAE4K8G1</accession>
<comment type="caution">
    <text evidence="1">The sequence shown here is derived from an EMBL/GenBank/DDBJ whole genome shotgun (WGS) entry which is preliminary data.</text>
</comment>